<reference evidence="2" key="2">
    <citation type="journal article" date="2024" name="Plant">
        <title>Genomic evolution and insights into agronomic trait innovations of Sesamum species.</title>
        <authorList>
            <person name="Miao H."/>
            <person name="Wang L."/>
            <person name="Qu L."/>
            <person name="Liu H."/>
            <person name="Sun Y."/>
            <person name="Le M."/>
            <person name="Wang Q."/>
            <person name="Wei S."/>
            <person name="Zheng Y."/>
            <person name="Lin W."/>
            <person name="Duan Y."/>
            <person name="Cao H."/>
            <person name="Xiong S."/>
            <person name="Wang X."/>
            <person name="Wei L."/>
            <person name="Li C."/>
            <person name="Ma Q."/>
            <person name="Ju M."/>
            <person name="Zhao R."/>
            <person name="Li G."/>
            <person name="Mu C."/>
            <person name="Tian Q."/>
            <person name="Mei H."/>
            <person name="Zhang T."/>
            <person name="Gao T."/>
            <person name="Zhang H."/>
        </authorList>
    </citation>
    <scope>NUCLEOTIDE SEQUENCE</scope>
    <source>
        <strain evidence="2">KEN1</strain>
    </source>
</reference>
<dbReference type="EMBL" id="JACGWN010000004">
    <property type="protein sequence ID" value="KAL0452380.1"/>
    <property type="molecule type" value="Genomic_DNA"/>
</dbReference>
<gene>
    <name evidence="2" type="ORF">Slati_1216100</name>
</gene>
<sequence length="130" mass="15009">MGIGDKSGHLNFHLHMPHVHFHHHHHGGGGRRETRGIPKGCVAITVGQGAEQQRFVIPVIYVNHPLFTQLLKEAEEEYGFDQKGPINIPCHVEEFFQVRGMIDKETTTSHHHHHHHHDHPHHYPFMCFKA</sequence>
<name>A0AAW2XE26_9LAMI</name>
<dbReference type="Pfam" id="PF02519">
    <property type="entry name" value="Auxin_inducible"/>
    <property type="match status" value="1"/>
</dbReference>
<reference evidence="2" key="1">
    <citation type="submission" date="2020-06" db="EMBL/GenBank/DDBJ databases">
        <authorList>
            <person name="Li T."/>
            <person name="Hu X."/>
            <person name="Zhang T."/>
            <person name="Song X."/>
            <person name="Zhang H."/>
            <person name="Dai N."/>
            <person name="Sheng W."/>
            <person name="Hou X."/>
            <person name="Wei L."/>
        </authorList>
    </citation>
    <scope>NUCLEOTIDE SEQUENCE</scope>
    <source>
        <strain evidence="2">KEN1</strain>
        <tissue evidence="2">Leaf</tissue>
    </source>
</reference>
<comment type="similarity">
    <text evidence="1">Belongs to the ARG7 family.</text>
</comment>
<comment type="caution">
    <text evidence="2">The sequence shown here is derived from an EMBL/GenBank/DDBJ whole genome shotgun (WGS) entry which is preliminary data.</text>
</comment>
<organism evidence="2">
    <name type="scientific">Sesamum latifolium</name>
    <dbReference type="NCBI Taxonomy" id="2727402"/>
    <lineage>
        <taxon>Eukaryota</taxon>
        <taxon>Viridiplantae</taxon>
        <taxon>Streptophyta</taxon>
        <taxon>Embryophyta</taxon>
        <taxon>Tracheophyta</taxon>
        <taxon>Spermatophyta</taxon>
        <taxon>Magnoliopsida</taxon>
        <taxon>eudicotyledons</taxon>
        <taxon>Gunneridae</taxon>
        <taxon>Pentapetalae</taxon>
        <taxon>asterids</taxon>
        <taxon>lamiids</taxon>
        <taxon>Lamiales</taxon>
        <taxon>Pedaliaceae</taxon>
        <taxon>Sesamum</taxon>
    </lineage>
</organism>
<proteinExistence type="inferred from homology"/>
<dbReference type="AlphaFoldDB" id="A0AAW2XE26"/>
<dbReference type="GO" id="GO:0009733">
    <property type="term" value="P:response to auxin"/>
    <property type="evidence" value="ECO:0007669"/>
    <property type="project" value="InterPro"/>
</dbReference>
<evidence type="ECO:0000313" key="2">
    <source>
        <dbReference type="EMBL" id="KAL0452380.1"/>
    </source>
</evidence>
<evidence type="ECO:0000256" key="1">
    <source>
        <dbReference type="ARBA" id="ARBA00006974"/>
    </source>
</evidence>
<protein>
    <submittedName>
        <fullName evidence="2">Auxin-responsive protein SAUR32</fullName>
    </submittedName>
</protein>
<dbReference type="PANTHER" id="PTHR31374">
    <property type="entry name" value="AUXIN-INDUCED PROTEIN-LIKE-RELATED"/>
    <property type="match status" value="1"/>
</dbReference>
<dbReference type="InterPro" id="IPR003676">
    <property type="entry name" value="SAUR_fam"/>
</dbReference>
<dbReference type="PANTHER" id="PTHR31374:SF29">
    <property type="entry name" value="SAUR-LIKE AUXIN-RESPONSIVE PROTEIN FAMILY"/>
    <property type="match status" value="1"/>
</dbReference>
<accession>A0AAW2XE26</accession>